<gene>
    <name evidence="2" type="ORF">B0H16DRAFT_1565159</name>
</gene>
<keyword evidence="1" id="KW-0812">Transmembrane</keyword>
<keyword evidence="3" id="KW-1185">Reference proteome</keyword>
<dbReference type="AlphaFoldDB" id="A0AAD7N0J3"/>
<feature type="transmembrane region" description="Helical" evidence="1">
    <location>
        <begin position="51"/>
        <end position="69"/>
    </location>
</feature>
<keyword evidence="1" id="KW-1133">Transmembrane helix</keyword>
<reference evidence="2" key="1">
    <citation type="submission" date="2023-03" db="EMBL/GenBank/DDBJ databases">
        <title>Massive genome expansion in bonnet fungi (Mycena s.s.) driven by repeated elements and novel gene families across ecological guilds.</title>
        <authorList>
            <consortium name="Lawrence Berkeley National Laboratory"/>
            <person name="Harder C.B."/>
            <person name="Miyauchi S."/>
            <person name="Viragh M."/>
            <person name="Kuo A."/>
            <person name="Thoen E."/>
            <person name="Andreopoulos B."/>
            <person name="Lu D."/>
            <person name="Skrede I."/>
            <person name="Drula E."/>
            <person name="Henrissat B."/>
            <person name="Morin E."/>
            <person name="Kohler A."/>
            <person name="Barry K."/>
            <person name="LaButti K."/>
            <person name="Morin E."/>
            <person name="Salamov A."/>
            <person name="Lipzen A."/>
            <person name="Mereny Z."/>
            <person name="Hegedus B."/>
            <person name="Baldrian P."/>
            <person name="Stursova M."/>
            <person name="Weitz H."/>
            <person name="Taylor A."/>
            <person name="Grigoriev I.V."/>
            <person name="Nagy L.G."/>
            <person name="Martin F."/>
            <person name="Kauserud H."/>
        </authorList>
    </citation>
    <scope>NUCLEOTIDE SEQUENCE</scope>
    <source>
        <strain evidence="2">CBHHK182m</strain>
    </source>
</reference>
<name>A0AAD7N0J3_9AGAR</name>
<accession>A0AAD7N0J3</accession>
<comment type="caution">
    <text evidence="2">The sequence shown here is derived from an EMBL/GenBank/DDBJ whole genome shotgun (WGS) entry which is preliminary data.</text>
</comment>
<evidence type="ECO:0000256" key="1">
    <source>
        <dbReference type="SAM" id="Phobius"/>
    </source>
</evidence>
<feature type="transmembrane region" description="Helical" evidence="1">
    <location>
        <begin position="12"/>
        <end position="31"/>
    </location>
</feature>
<dbReference type="EMBL" id="JARKIB010000099">
    <property type="protein sequence ID" value="KAJ7741281.1"/>
    <property type="molecule type" value="Genomic_DNA"/>
</dbReference>
<protein>
    <submittedName>
        <fullName evidence="2">Uncharacterized protein</fullName>
    </submittedName>
</protein>
<dbReference type="Proteomes" id="UP001215598">
    <property type="component" value="Unassembled WGS sequence"/>
</dbReference>
<proteinExistence type="predicted"/>
<evidence type="ECO:0000313" key="2">
    <source>
        <dbReference type="EMBL" id="KAJ7741281.1"/>
    </source>
</evidence>
<keyword evidence="1" id="KW-0472">Membrane</keyword>
<sequence length="108" mass="11919">MDLSSLFRLSSTLSLLPLGFSFLPSFLPFYFHLNPNKPPERLRFELGTAAGSVYGVHFFSPSLCFIISFPSSPQLPRSFIGQSSYTICGRLLPHLTHGIQSTPLSPSV</sequence>
<evidence type="ECO:0000313" key="3">
    <source>
        <dbReference type="Proteomes" id="UP001215598"/>
    </source>
</evidence>
<organism evidence="2 3">
    <name type="scientific">Mycena metata</name>
    <dbReference type="NCBI Taxonomy" id="1033252"/>
    <lineage>
        <taxon>Eukaryota</taxon>
        <taxon>Fungi</taxon>
        <taxon>Dikarya</taxon>
        <taxon>Basidiomycota</taxon>
        <taxon>Agaricomycotina</taxon>
        <taxon>Agaricomycetes</taxon>
        <taxon>Agaricomycetidae</taxon>
        <taxon>Agaricales</taxon>
        <taxon>Marasmiineae</taxon>
        <taxon>Mycenaceae</taxon>
        <taxon>Mycena</taxon>
    </lineage>
</organism>